<dbReference type="PANTHER" id="PTHR43673:SF2">
    <property type="entry name" value="NITROREDUCTASE"/>
    <property type="match status" value="1"/>
</dbReference>
<dbReference type="RefSeq" id="WP_013252357.1">
    <property type="nucleotide sequence ID" value="NC_014363.1"/>
</dbReference>
<keyword evidence="4" id="KW-0288">FMN</keyword>
<accession>E1QWV2</accession>
<evidence type="ECO:0000256" key="3">
    <source>
        <dbReference type="ARBA" id="ARBA00022630"/>
    </source>
</evidence>
<gene>
    <name evidence="7" type="ordered locus">Olsu_1506</name>
</gene>
<proteinExistence type="inferred from homology"/>
<dbReference type="KEGG" id="ols:Olsu_1506"/>
<dbReference type="eggNOG" id="COG0778">
    <property type="taxonomic scope" value="Bacteria"/>
</dbReference>
<evidence type="ECO:0000313" key="8">
    <source>
        <dbReference type="Proteomes" id="UP000000333"/>
    </source>
</evidence>
<evidence type="ECO:0000313" key="7">
    <source>
        <dbReference type="EMBL" id="ADK68605.1"/>
    </source>
</evidence>
<dbReference type="PATRIC" id="fig|633147.7.peg.11"/>
<keyword evidence="8" id="KW-1185">Reference proteome</keyword>
<comment type="similarity">
    <text evidence="2">Belongs to the nitroreductase family.</text>
</comment>
<name>E1QWV2_OLSUV</name>
<evidence type="ECO:0000256" key="1">
    <source>
        <dbReference type="ARBA" id="ARBA00001917"/>
    </source>
</evidence>
<dbReference type="SUPFAM" id="SSF55469">
    <property type="entry name" value="FMN-dependent nitroreductase-like"/>
    <property type="match status" value="1"/>
</dbReference>
<organism evidence="7 8">
    <name type="scientific">Olsenella uli (strain ATCC 49627 / DSM 7084 / CCUG 31166 / CIP 109912 / JCM 12494 / LMG 11480 / NCIMB 702895 / VPI D76D-27C)</name>
    <name type="common">Lactobacillus uli</name>
    <dbReference type="NCBI Taxonomy" id="633147"/>
    <lineage>
        <taxon>Bacteria</taxon>
        <taxon>Bacillati</taxon>
        <taxon>Actinomycetota</taxon>
        <taxon>Coriobacteriia</taxon>
        <taxon>Coriobacteriales</taxon>
        <taxon>Atopobiaceae</taxon>
        <taxon>Olsenella</taxon>
    </lineage>
</organism>
<comment type="cofactor">
    <cofactor evidence="1">
        <name>FMN</name>
        <dbReference type="ChEBI" id="CHEBI:58210"/>
    </cofactor>
</comment>
<evidence type="ECO:0000256" key="4">
    <source>
        <dbReference type="ARBA" id="ARBA00022643"/>
    </source>
</evidence>
<dbReference type="STRING" id="633147.Olsu_1506"/>
<dbReference type="GO" id="GO:0016491">
    <property type="term" value="F:oxidoreductase activity"/>
    <property type="evidence" value="ECO:0007669"/>
    <property type="project" value="UniProtKB-KW"/>
</dbReference>
<evidence type="ECO:0000259" key="6">
    <source>
        <dbReference type="Pfam" id="PF14512"/>
    </source>
</evidence>
<dbReference type="Pfam" id="PF14512">
    <property type="entry name" value="TM1586_NiRdase"/>
    <property type="match status" value="1"/>
</dbReference>
<dbReference type="InterPro" id="IPR029478">
    <property type="entry name" value="TM1586_NiRdase"/>
</dbReference>
<dbReference type="Gene3D" id="3.40.109.30">
    <property type="entry name" value="putative nitroreductase (tm1586), domain 2"/>
    <property type="match status" value="1"/>
</dbReference>
<dbReference type="PANTHER" id="PTHR43673">
    <property type="entry name" value="NAD(P)H NITROREDUCTASE YDGI-RELATED"/>
    <property type="match status" value="1"/>
</dbReference>
<dbReference type="GeneID" id="78512894"/>
<dbReference type="HOGENOM" id="CLU_070562_2_0_11"/>
<reference evidence="7 8" key="1">
    <citation type="journal article" date="2010" name="Stand. Genomic Sci.">
        <title>Complete genome sequence of Olsenella uli type strain (VPI D76D-27C).</title>
        <authorList>
            <person name="Goker M."/>
            <person name="Held B."/>
            <person name="Lucas S."/>
            <person name="Nolan M."/>
            <person name="Yasawong M."/>
            <person name="Glavina Del Rio T."/>
            <person name="Tice H."/>
            <person name="Cheng J.F."/>
            <person name="Bruce D."/>
            <person name="Detter J.C."/>
            <person name="Tapia R."/>
            <person name="Han C."/>
            <person name="Goodwin L."/>
            <person name="Pitluck S."/>
            <person name="Liolios K."/>
            <person name="Ivanova N."/>
            <person name="Mavromatis K."/>
            <person name="Mikhailova N."/>
            <person name="Pati A."/>
            <person name="Chen A."/>
            <person name="Palaniappan K."/>
            <person name="Land M."/>
            <person name="Hauser L."/>
            <person name="Chang Y.J."/>
            <person name="Jeffries C.D."/>
            <person name="Rohde M."/>
            <person name="Sikorski J."/>
            <person name="Pukall R."/>
            <person name="Woyke T."/>
            <person name="Bristow J."/>
            <person name="Eisen J.A."/>
            <person name="Markowitz V."/>
            <person name="Hugenholtz P."/>
            <person name="Kyrpides N.C."/>
            <person name="Klenk H.P."/>
            <person name="Lapidus A."/>
        </authorList>
    </citation>
    <scope>NUCLEOTIDE SEQUENCE [LARGE SCALE GENOMIC DNA]</scope>
    <source>
        <strain evidence="8">ATCC 49627 / DSM 7084 / CIP 109912 / JCM 12494 / NCIMB 702895 / VPI D76D-27C</strain>
    </source>
</reference>
<dbReference type="CDD" id="cd02062">
    <property type="entry name" value="Nitro_FMN_reductase"/>
    <property type="match status" value="1"/>
</dbReference>
<dbReference type="OrthoDB" id="9814075at2"/>
<dbReference type="EMBL" id="CP002106">
    <property type="protein sequence ID" value="ADK68605.1"/>
    <property type="molecule type" value="Genomic_DNA"/>
</dbReference>
<keyword evidence="3" id="KW-0285">Flavoprotein</keyword>
<evidence type="ECO:0000256" key="5">
    <source>
        <dbReference type="ARBA" id="ARBA00023002"/>
    </source>
</evidence>
<keyword evidence="5" id="KW-0560">Oxidoreductase</keyword>
<dbReference type="Proteomes" id="UP000000333">
    <property type="component" value="Chromosome"/>
</dbReference>
<dbReference type="Gene3D" id="3.40.109.10">
    <property type="entry name" value="NADH Oxidase"/>
    <property type="match status" value="1"/>
</dbReference>
<evidence type="ECO:0000256" key="2">
    <source>
        <dbReference type="ARBA" id="ARBA00007118"/>
    </source>
</evidence>
<dbReference type="AlphaFoldDB" id="E1QWV2"/>
<dbReference type="InterPro" id="IPR000415">
    <property type="entry name" value="Nitroreductase-like"/>
</dbReference>
<protein>
    <submittedName>
        <fullName evidence="7">Nitroreductase</fullName>
    </submittedName>
</protein>
<feature type="domain" description="Putative nitroreductase TM1586" evidence="6">
    <location>
        <begin position="2"/>
        <end position="215"/>
    </location>
</feature>
<sequence length="227" mass="24496">MDVTQAIEQRHSVRRFTDKPIEGEALAALEDAISRANAASGLHLQLVRDSPGAFRGLLARRRFDNVQNYVACIGPKSPDLDELCGYFGEKVVLAAQQAGLSTCWVGGTFGKRKVKADIAPGERLVIVIAVGYAAAEGCPHRSKPLSELSHTHGPETPDWFRRGMRAAALAPTAMNQQHFLFTLGADGETVTRRSTGGFFSNVDLGIVTLHFELASGHSVSGTVLDRR</sequence>